<dbReference type="InterPro" id="IPR013196">
    <property type="entry name" value="HTH_11"/>
</dbReference>
<evidence type="ECO:0000313" key="2">
    <source>
        <dbReference type="EMBL" id="MBF0970766.1"/>
    </source>
</evidence>
<reference evidence="2" key="1">
    <citation type="submission" date="2020-04" db="EMBL/GenBank/DDBJ databases">
        <title>Deep metagenomics examines the oral microbiome during advanced dental caries in children, revealing novel taxa and co-occurrences with host molecules.</title>
        <authorList>
            <person name="Baker J.L."/>
            <person name="Morton J.T."/>
            <person name="Dinis M."/>
            <person name="Alvarez R."/>
            <person name="Tran N.C."/>
            <person name="Knight R."/>
            <person name="Edlund A."/>
        </authorList>
    </citation>
    <scope>NUCLEOTIDE SEQUENCE</scope>
    <source>
        <strain evidence="2">JCVI_34_bin.1</strain>
    </source>
</reference>
<dbReference type="PANTHER" id="PTHR34580:SF9">
    <property type="entry name" value="SLL5097 PROTEIN"/>
    <property type="match status" value="1"/>
</dbReference>
<gene>
    <name evidence="2" type="ORF">HXK21_06965</name>
</gene>
<dbReference type="RefSeq" id="WP_303764417.1">
    <property type="nucleotide sequence ID" value="NZ_JABZGR010000022.1"/>
</dbReference>
<feature type="domain" description="Helix-turn-helix type 11" evidence="1">
    <location>
        <begin position="13"/>
        <end position="59"/>
    </location>
</feature>
<dbReference type="Proteomes" id="UP000704068">
    <property type="component" value="Unassembled WGS sequence"/>
</dbReference>
<dbReference type="Pfam" id="PF08279">
    <property type="entry name" value="HTH_11"/>
    <property type="match status" value="1"/>
</dbReference>
<evidence type="ECO:0000313" key="3">
    <source>
        <dbReference type="Proteomes" id="UP000704068"/>
    </source>
</evidence>
<comment type="caution">
    <text evidence="2">The sequence shown here is derived from an EMBL/GenBank/DDBJ whole genome shotgun (WGS) entry which is preliminary data.</text>
</comment>
<protein>
    <submittedName>
        <fullName evidence="2">Transcriptional regulator</fullName>
    </submittedName>
</protein>
<accession>A0A929X0F0</accession>
<dbReference type="Gene3D" id="1.10.10.10">
    <property type="entry name" value="Winged helix-like DNA-binding domain superfamily/Winged helix DNA-binding domain"/>
    <property type="match status" value="1"/>
</dbReference>
<dbReference type="AlphaFoldDB" id="A0A929X0F0"/>
<dbReference type="SUPFAM" id="SSF46785">
    <property type="entry name" value="Winged helix' DNA-binding domain"/>
    <property type="match status" value="1"/>
</dbReference>
<evidence type="ECO:0000259" key="1">
    <source>
        <dbReference type="Pfam" id="PF08279"/>
    </source>
</evidence>
<dbReference type="EMBL" id="JABZGR010000022">
    <property type="protein sequence ID" value="MBF0970766.1"/>
    <property type="molecule type" value="Genomic_DNA"/>
</dbReference>
<organism evidence="2 3">
    <name type="scientific">Alloprevotella tannerae</name>
    <dbReference type="NCBI Taxonomy" id="76122"/>
    <lineage>
        <taxon>Bacteria</taxon>
        <taxon>Pseudomonadati</taxon>
        <taxon>Bacteroidota</taxon>
        <taxon>Bacteroidia</taxon>
        <taxon>Bacteroidales</taxon>
        <taxon>Prevotellaceae</taxon>
        <taxon>Alloprevotella</taxon>
    </lineage>
</organism>
<dbReference type="PANTHER" id="PTHR34580">
    <property type="match status" value="1"/>
</dbReference>
<dbReference type="InterPro" id="IPR036390">
    <property type="entry name" value="WH_DNA-bd_sf"/>
</dbReference>
<sequence length="336" mass="39188">MTEVLSDAEKFQRQLRLIVLLTNNAPLSVDEISWQLHMSRRSTYRYIEELRKAGFILKKSGTRYFIDHHSPFFTQVTQFVHFTDDEAVTMNQILNTIYDDSPRIRHLREKLARYYDVNFIARVETDELLAKNLSVLYEGVQTERVCILHDYYSPNSKQTSDRIVEPFLFLNGNNEVRCYELATGTNKTFKISRARSVELLDLQWSHKDRHAAFYTDLFHFSGERLWRVKLILGPLAADLLVQSAPKAKDLMVVLDDGRYFLETEVCSLKGVGRFVLGLYDDIDVFDSPELEEYLAFRIKDMQQKISKGRSVTPTMQMEIQRTIEQTQEAEDVADNT</sequence>
<dbReference type="PROSITE" id="PS52050">
    <property type="entry name" value="WYL"/>
    <property type="match status" value="1"/>
</dbReference>
<dbReference type="InterPro" id="IPR036388">
    <property type="entry name" value="WH-like_DNA-bd_sf"/>
</dbReference>
<dbReference type="InterPro" id="IPR051534">
    <property type="entry name" value="CBASS_pafABC_assoc_protein"/>
</dbReference>
<name>A0A929X0F0_9BACT</name>
<proteinExistence type="predicted"/>